<dbReference type="RefSeq" id="XP_042999117.1">
    <property type="nucleotide sequence ID" value="XM_043143184.1"/>
</dbReference>
<evidence type="ECO:0000256" key="1">
    <source>
        <dbReference type="SAM" id="MobiDB-lite"/>
    </source>
</evidence>
<reference evidence="3" key="1">
    <citation type="submission" date="2020-03" db="EMBL/GenBank/DDBJ databases">
        <title>A mixture of massive structural variations and highly conserved coding sequences in Ustilaginoidea virens genome.</title>
        <authorList>
            <person name="Zhang K."/>
            <person name="Zhao Z."/>
            <person name="Zhang Z."/>
            <person name="Li Y."/>
            <person name="Hsiang T."/>
            <person name="Sun W."/>
        </authorList>
    </citation>
    <scope>NUCLEOTIDE SEQUENCE</scope>
    <source>
        <strain evidence="3">UV-8b</strain>
    </source>
</reference>
<feature type="compositionally biased region" description="Polar residues" evidence="1">
    <location>
        <begin position="270"/>
        <end position="281"/>
    </location>
</feature>
<keyword evidence="4" id="KW-1185">Reference proteome</keyword>
<proteinExistence type="predicted"/>
<organism evidence="3 4">
    <name type="scientific">Ustilaginoidea virens</name>
    <name type="common">Rice false smut fungus</name>
    <name type="synonym">Villosiclava virens</name>
    <dbReference type="NCBI Taxonomy" id="1159556"/>
    <lineage>
        <taxon>Eukaryota</taxon>
        <taxon>Fungi</taxon>
        <taxon>Dikarya</taxon>
        <taxon>Ascomycota</taxon>
        <taxon>Pezizomycotina</taxon>
        <taxon>Sordariomycetes</taxon>
        <taxon>Hypocreomycetidae</taxon>
        <taxon>Hypocreales</taxon>
        <taxon>Clavicipitaceae</taxon>
        <taxon>Ustilaginoidea</taxon>
    </lineage>
</organism>
<dbReference type="InterPro" id="IPR056041">
    <property type="entry name" value="DUF7624"/>
</dbReference>
<evidence type="ECO:0000259" key="2">
    <source>
        <dbReference type="Pfam" id="PF24616"/>
    </source>
</evidence>
<feature type="domain" description="DUF7624" evidence="2">
    <location>
        <begin position="698"/>
        <end position="836"/>
    </location>
</feature>
<protein>
    <recommendedName>
        <fullName evidence="2">DUF7624 domain-containing protein</fullName>
    </recommendedName>
</protein>
<dbReference type="OrthoDB" id="5230484at2759"/>
<accession>A0A8E5HTV5</accession>
<evidence type="ECO:0000313" key="4">
    <source>
        <dbReference type="Proteomes" id="UP000027002"/>
    </source>
</evidence>
<gene>
    <name evidence="3" type="ORF">UV8b_05687</name>
</gene>
<feature type="region of interest" description="Disordered" evidence="1">
    <location>
        <begin position="580"/>
        <end position="706"/>
    </location>
</feature>
<dbReference type="EMBL" id="CP072756">
    <property type="protein sequence ID" value="QUC21444.1"/>
    <property type="molecule type" value="Genomic_DNA"/>
</dbReference>
<feature type="region of interest" description="Disordered" evidence="1">
    <location>
        <begin position="349"/>
        <end position="376"/>
    </location>
</feature>
<feature type="region of interest" description="Disordered" evidence="1">
    <location>
        <begin position="270"/>
        <end position="289"/>
    </location>
</feature>
<feature type="compositionally biased region" description="Low complexity" evidence="1">
    <location>
        <begin position="675"/>
        <end position="701"/>
    </location>
</feature>
<dbReference type="GeneID" id="66066464"/>
<feature type="region of interest" description="Disordered" evidence="1">
    <location>
        <begin position="26"/>
        <end position="47"/>
    </location>
</feature>
<name>A0A8E5HTV5_USTVR</name>
<feature type="compositionally biased region" description="Basic and acidic residues" evidence="1">
    <location>
        <begin position="618"/>
        <end position="633"/>
    </location>
</feature>
<sequence>MLILSSVSTRGTAGLVSIVGRGSHSNLSAIRQPTPRPQKSEAAPLSTRLSRGSAGQYYYNAWGVEGASQAAVPSELLQSNRLGDLWPGPVQQPNKNHSLNRASFYHSLPLDKSKNPNSSNPPFWGVPQGPLTYSNGSLHFRFSTLAEMSASPDTGGLRSPLRVVSSPPPATDSATLRSLRPSSVKRVSSYSMHIPSSSDIVGPSPVTSNGTDITEIEDDVSEEEEQAHCLDSLPPSGLLMLTTTLPENVRQANNEEAVSVIHAPESFASWTSTGSTAQQSEPSERSFANADGMSVSDIDEAVLQKAMSHPSRPPISTDVKPVRYSIESATPRAQDLQVLLNDGSRLRSSSASSLEKIDEQAEGDDDGGGSGMPFLQSADDNKVATLRTALHDCWTLCNTLASLSAIHRTRMFNSSGTPDARGKAWKTCWKLCQRLHANQHEDPASPSVRDNLDLCRDFCQALFDIRQKKNETADSVLRVSFELSNHLYSAQDSRNLPELFRERTLDFYITLCHRLMKQRSELAEETDHLLGACWTLAEMLFSLRQNRRGGKPQDEELLLGSAVQACWDLCDMFRDGWTQIRPDRNTPRPSQMSVFLPSQPIDQSGRESRQSNHSSPHSKRDSAKSSRQEERPPVPETPVTEFEDTPISPASRSPQVPKTMVLGTTSSGGGGRGGRWSSNASSMSSYSRGSSRTSSTATTGAAKEDANMSRSKALILRAAMNAGFNRDTLADPKAEPATLQKFVQGLPAGSFGSLPSHATLLQQYASSVLDDDLGIVAGTHLLPARGKRVTAPDMARSVAAVSNSSPRHAYLRDLFKLVFQFSMDEADARRNVSIVV</sequence>
<dbReference type="Proteomes" id="UP000027002">
    <property type="component" value="Chromosome 4"/>
</dbReference>
<feature type="region of interest" description="Disordered" evidence="1">
    <location>
        <begin position="149"/>
        <end position="176"/>
    </location>
</feature>
<dbReference type="KEGG" id="uvi:66066464"/>
<dbReference type="AlphaFoldDB" id="A0A8E5HTV5"/>
<dbReference type="Pfam" id="PF24616">
    <property type="entry name" value="DUF7624"/>
    <property type="match status" value="1"/>
</dbReference>
<evidence type="ECO:0000313" key="3">
    <source>
        <dbReference type="EMBL" id="QUC21444.1"/>
    </source>
</evidence>